<sequence length="517" mass="59089">MSTQSVKKIMERAQALKQRLSQSEDSQQQIVPQAATNQTIYSQQKPLVPKQQQIDPIYLQKQKVLVIPNQDVPFLCLLAITQFSYSDNLVTLSPTNSIDNVKICLCQPPYTQTDDPTLLFDFQEIQQISAQLQVQDQGESYIIGTAPILTKIQLNDMILTEQNKRKYSRKTISVVEKYHISIKANKQDSMTQGGLIIGQLECILFAGGQNLIEFQQNIINKNNTLIKQYQALKPNASDFNVQTEDQKIIVLNDMENFRKVGLVQIILRISQLAFKSDEEFTQIYVNFSLQPDSKMQALIGFQNRNFLKNDQKQITSKSFPVTKSKNIQVSEINFSVGLNMNLTQENVNYLKNGHAFLAIFGISNQKIKKLIGHQLVQISQSQDSKWISLKQGGYVFGDLSIIKGSQLEDFISYEQFINQKGLPMEYEFEFPIQEDLYNNKIQQQQFLYSNTVQHALTGLNYTPFKTIEKQDIQQILRSKVNPLLSQVGPLRSGENFQSEIGQIMNIGNQIEDLFNED</sequence>
<accession>V6LK56</accession>
<name>V6LK56_9EUKA</name>
<dbReference type="VEuPathDB" id="GiardiaDB:SS50377_25457"/>
<dbReference type="EMBL" id="KI546101">
    <property type="protein sequence ID" value="EST45005.1"/>
    <property type="molecule type" value="Genomic_DNA"/>
</dbReference>
<dbReference type="AlphaFoldDB" id="V6LK56"/>
<gene>
    <name evidence="1" type="ORF">SS50377_15024</name>
    <name evidence="2" type="ORF">SS50377_25457</name>
</gene>
<evidence type="ECO:0000313" key="1">
    <source>
        <dbReference type="EMBL" id="EST45005.1"/>
    </source>
</evidence>
<keyword evidence="3" id="KW-1185">Reference proteome</keyword>
<protein>
    <submittedName>
        <fullName evidence="1">Uncharacterized protein</fullName>
    </submittedName>
</protein>
<evidence type="ECO:0000313" key="3">
    <source>
        <dbReference type="Proteomes" id="UP000018208"/>
    </source>
</evidence>
<evidence type="ECO:0000313" key="2">
    <source>
        <dbReference type="EMBL" id="KAH0573337.1"/>
    </source>
</evidence>
<proteinExistence type="predicted"/>
<dbReference type="Proteomes" id="UP000018208">
    <property type="component" value="Unassembled WGS sequence"/>
</dbReference>
<reference evidence="1 2" key="1">
    <citation type="journal article" date="2014" name="PLoS Genet.">
        <title>The Genome of Spironucleus salmonicida Highlights a Fish Pathogen Adapted to Fluctuating Environments.</title>
        <authorList>
            <person name="Xu F."/>
            <person name="Jerlstrom-Hultqvist J."/>
            <person name="Einarsson E."/>
            <person name="Astvaldsson A."/>
            <person name="Svard S.G."/>
            <person name="Andersson J.O."/>
        </authorList>
    </citation>
    <scope>NUCLEOTIDE SEQUENCE</scope>
    <source>
        <strain evidence="2">ATCC 50377</strain>
    </source>
</reference>
<organism evidence="1">
    <name type="scientific">Spironucleus salmonicida</name>
    <dbReference type="NCBI Taxonomy" id="348837"/>
    <lineage>
        <taxon>Eukaryota</taxon>
        <taxon>Metamonada</taxon>
        <taxon>Diplomonadida</taxon>
        <taxon>Hexamitidae</taxon>
        <taxon>Hexamitinae</taxon>
        <taxon>Spironucleus</taxon>
    </lineage>
</organism>
<reference evidence="2" key="2">
    <citation type="submission" date="2020-12" db="EMBL/GenBank/DDBJ databases">
        <title>New Spironucleus salmonicida genome in near-complete chromosomes.</title>
        <authorList>
            <person name="Xu F."/>
            <person name="Kurt Z."/>
            <person name="Jimenez-Gonzalez A."/>
            <person name="Astvaldsson A."/>
            <person name="Andersson J.O."/>
            <person name="Svard S.G."/>
        </authorList>
    </citation>
    <scope>NUCLEOTIDE SEQUENCE</scope>
    <source>
        <strain evidence="2">ATCC 50377</strain>
    </source>
</reference>
<dbReference type="EMBL" id="AUWU02000005">
    <property type="protein sequence ID" value="KAH0573337.1"/>
    <property type="molecule type" value="Genomic_DNA"/>
</dbReference>